<evidence type="ECO:0000313" key="1">
    <source>
        <dbReference type="EMBL" id="KAI5334087.1"/>
    </source>
</evidence>
<organism evidence="1 2">
    <name type="scientific">Prunus dulcis</name>
    <name type="common">Almond</name>
    <name type="synonym">Amygdalus dulcis</name>
    <dbReference type="NCBI Taxonomy" id="3755"/>
    <lineage>
        <taxon>Eukaryota</taxon>
        <taxon>Viridiplantae</taxon>
        <taxon>Streptophyta</taxon>
        <taxon>Embryophyta</taxon>
        <taxon>Tracheophyta</taxon>
        <taxon>Spermatophyta</taxon>
        <taxon>Magnoliopsida</taxon>
        <taxon>eudicotyledons</taxon>
        <taxon>Gunneridae</taxon>
        <taxon>Pentapetalae</taxon>
        <taxon>rosids</taxon>
        <taxon>fabids</taxon>
        <taxon>Rosales</taxon>
        <taxon>Rosaceae</taxon>
        <taxon>Amygdaloideae</taxon>
        <taxon>Amygdaleae</taxon>
        <taxon>Prunus</taxon>
    </lineage>
</organism>
<accession>A0AAD4Z588</accession>
<evidence type="ECO:0000313" key="2">
    <source>
        <dbReference type="Proteomes" id="UP001054821"/>
    </source>
</evidence>
<dbReference type="AlphaFoldDB" id="A0AAD4Z588"/>
<dbReference type="EMBL" id="JAJFAZ020000004">
    <property type="protein sequence ID" value="KAI5334087.1"/>
    <property type="molecule type" value="Genomic_DNA"/>
</dbReference>
<gene>
    <name evidence="1" type="ORF">L3X38_024220</name>
</gene>
<keyword evidence="2" id="KW-1185">Reference proteome</keyword>
<sequence length="85" mass="9577">MGKQGLKSKGSRDERLLGCKTEEKMGRDGGVRLEIAGISGMRDDACYLDVCLWKGRKNMEEQSMKLKVPERMLAFDELIWLLGGL</sequence>
<comment type="caution">
    <text evidence="1">The sequence shown here is derived from an EMBL/GenBank/DDBJ whole genome shotgun (WGS) entry which is preliminary data.</text>
</comment>
<reference evidence="1 2" key="1">
    <citation type="journal article" date="2022" name="G3 (Bethesda)">
        <title>Whole-genome sequence and methylome profiling of the almond [Prunus dulcis (Mill.) D.A. Webb] cultivar 'Nonpareil'.</title>
        <authorList>
            <person name="D'Amico-Willman K.M."/>
            <person name="Ouma W.Z."/>
            <person name="Meulia T."/>
            <person name="Sideli G.M."/>
            <person name="Gradziel T.M."/>
            <person name="Fresnedo-Ramirez J."/>
        </authorList>
    </citation>
    <scope>NUCLEOTIDE SEQUENCE [LARGE SCALE GENOMIC DNA]</scope>
    <source>
        <strain evidence="1">Clone GOH B32 T37-40</strain>
    </source>
</reference>
<dbReference type="Proteomes" id="UP001054821">
    <property type="component" value="Chromosome 4"/>
</dbReference>
<proteinExistence type="predicted"/>
<protein>
    <submittedName>
        <fullName evidence="1">Uncharacterized protein</fullName>
    </submittedName>
</protein>
<name>A0AAD4Z588_PRUDU</name>